<dbReference type="RefSeq" id="WP_172126758.1">
    <property type="nucleotide sequence ID" value="NZ_CP042652.1"/>
</dbReference>
<dbReference type="EMBL" id="CP042652">
    <property type="protein sequence ID" value="QKE29199.1"/>
    <property type="molecule type" value="Genomic_DNA"/>
</dbReference>
<dbReference type="KEGG" id="paco:AACT_2069"/>
<dbReference type="Pfam" id="PF01370">
    <property type="entry name" value="Epimerase"/>
    <property type="match status" value="1"/>
</dbReference>
<accession>A0A6M8EMB1</accession>
<evidence type="ECO:0000313" key="3">
    <source>
        <dbReference type="Proteomes" id="UP000503483"/>
    </source>
</evidence>
<proteinExistence type="predicted"/>
<name>A0A6M8EMB1_9BACT</name>
<feature type="domain" description="NAD-dependent epimerase/dehydratase" evidence="1">
    <location>
        <begin position="4"/>
        <end position="189"/>
    </location>
</feature>
<protein>
    <submittedName>
        <fullName evidence="2">NAD-dependent epimerase/dehydratase</fullName>
    </submittedName>
</protein>
<dbReference type="Gene3D" id="3.40.50.720">
    <property type="entry name" value="NAD(P)-binding Rossmann-like Domain"/>
    <property type="match status" value="1"/>
</dbReference>
<dbReference type="InterPro" id="IPR001509">
    <property type="entry name" value="Epimerase_deHydtase"/>
</dbReference>
<dbReference type="InterPro" id="IPR036291">
    <property type="entry name" value="NAD(P)-bd_dom_sf"/>
</dbReference>
<evidence type="ECO:0000259" key="1">
    <source>
        <dbReference type="Pfam" id="PF01370"/>
    </source>
</evidence>
<dbReference type="AlphaFoldDB" id="A0A6M8EMB1"/>
<dbReference type="Proteomes" id="UP000503483">
    <property type="component" value="Chromosome"/>
</dbReference>
<dbReference type="InterPro" id="IPR050177">
    <property type="entry name" value="Lipid_A_modif_metabolic_enz"/>
</dbReference>
<dbReference type="PANTHER" id="PTHR43245:SF55">
    <property type="entry name" value="NAD(P)-BINDING DOMAIN-CONTAINING PROTEIN"/>
    <property type="match status" value="1"/>
</dbReference>
<dbReference type="PANTHER" id="PTHR43245">
    <property type="entry name" value="BIFUNCTIONAL POLYMYXIN RESISTANCE PROTEIN ARNA"/>
    <property type="match status" value="1"/>
</dbReference>
<evidence type="ECO:0000313" key="2">
    <source>
        <dbReference type="EMBL" id="QKE29199.1"/>
    </source>
</evidence>
<dbReference type="SUPFAM" id="SSF51735">
    <property type="entry name" value="NAD(P)-binding Rossmann-fold domains"/>
    <property type="match status" value="1"/>
</dbReference>
<organism evidence="2 3">
    <name type="scientific">Arcobacter acticola</name>
    <dbReference type="NCBI Taxonomy" id="1849015"/>
    <lineage>
        <taxon>Bacteria</taxon>
        <taxon>Pseudomonadati</taxon>
        <taxon>Campylobacterota</taxon>
        <taxon>Epsilonproteobacteria</taxon>
        <taxon>Campylobacterales</taxon>
        <taxon>Arcobacteraceae</taxon>
        <taxon>Arcobacter</taxon>
    </lineage>
</organism>
<keyword evidence="3" id="KW-1185">Reference proteome</keyword>
<gene>
    <name evidence="2" type="ORF">AACT_2069</name>
</gene>
<sequence length="250" mass="29376">MLNILVTGAKGFIGKNLLNALKNNKNINILEFDRSNTIEDLEKLISKCDFIFHLAGEVRPKSSDEEFKKSNILLTKNILDILEKQNKIVPILLASSIHSKLLLNEYGKTKRVAELLIEEYSKEKKINCFIYRLHHVFGEGCKENYNSVISTWMYNSIKNLDIIVFDRNIEMHYVYIQDVINEFVSKLEINDAKETYFEVESIFDTTLGEVVDFINEFKLNILNENYKIENNDFKQKLFQTYQDYYRKLNA</sequence>
<reference evidence="2 3" key="1">
    <citation type="submission" date="2019-08" db="EMBL/GenBank/DDBJ databases">
        <title>Complete genome sequence of Arcobacter acticola.</title>
        <authorList>
            <person name="Miller W."/>
        </authorList>
    </citation>
    <scope>NUCLEOTIDE SEQUENCE [LARGE SCALE GENOMIC DNA]</scope>
    <source>
        <strain evidence="2 3">KCTC 52212</strain>
    </source>
</reference>